<comment type="caution">
    <text evidence="1">The sequence shown here is derived from an EMBL/GenBank/DDBJ whole genome shotgun (WGS) entry which is preliminary data.</text>
</comment>
<evidence type="ECO:0000313" key="1">
    <source>
        <dbReference type="EMBL" id="EPC71510.1"/>
    </source>
</evidence>
<evidence type="ECO:0000313" key="2">
    <source>
        <dbReference type="Proteomes" id="UP000014252"/>
    </source>
</evidence>
<protein>
    <submittedName>
        <fullName evidence="1">Uncharacterized protein</fullName>
    </submittedName>
</protein>
<gene>
    <name evidence="1" type="ORF">Lpp71_13150</name>
</gene>
<proteinExistence type="predicted"/>
<dbReference type="AlphaFoldDB" id="A0A8E0MDA4"/>
<dbReference type="Proteomes" id="UP000014252">
    <property type="component" value="Unassembled WGS sequence"/>
</dbReference>
<name>A0A8E0MDA4_LACPA</name>
<sequence length="21" mass="2415">MSLKTISPDQVTYYALNNEIN</sequence>
<reference evidence="1 2" key="1">
    <citation type="journal article" date="2013" name="PLoS ONE">
        <title>Lactobacillus paracasei comparative genomics: towards species pan-genome definition and exploitation of diversity.</title>
        <authorList>
            <person name="Smokvina T."/>
            <person name="Wels M."/>
            <person name="Polka J."/>
            <person name="Chervaux C."/>
            <person name="Brisse S."/>
            <person name="Boekhorst J."/>
            <person name="van Hylckama Vlieg J.E."/>
            <person name="Siezen R.J."/>
        </authorList>
    </citation>
    <scope>NUCLEOTIDE SEQUENCE [LARGE SCALE GENOMIC DNA]</scope>
    <source>
        <strain evidence="1 2">Lpp71</strain>
    </source>
</reference>
<dbReference type="EMBL" id="ANKD01000648">
    <property type="protein sequence ID" value="EPC71510.1"/>
    <property type="molecule type" value="Genomic_DNA"/>
</dbReference>
<organism evidence="1 2">
    <name type="scientific">Lacticaseibacillus paracasei subsp. paracasei Lpp71</name>
    <dbReference type="NCBI Taxonomy" id="1256207"/>
    <lineage>
        <taxon>Bacteria</taxon>
        <taxon>Bacillati</taxon>
        <taxon>Bacillota</taxon>
        <taxon>Bacilli</taxon>
        <taxon>Lactobacillales</taxon>
        <taxon>Lactobacillaceae</taxon>
        <taxon>Lacticaseibacillus</taxon>
    </lineage>
</organism>
<feature type="non-terminal residue" evidence="1">
    <location>
        <position position="21"/>
    </location>
</feature>
<accession>A0A8E0MDA4</accession>